<keyword evidence="1 2" id="KW-0833">Ubl conjugation pathway</keyword>
<keyword evidence="5" id="KW-1185">Reference proteome</keyword>
<protein>
    <recommendedName>
        <fullName evidence="3">HECT domain-containing protein</fullName>
    </recommendedName>
</protein>
<evidence type="ECO:0000313" key="4">
    <source>
        <dbReference type="EMBL" id="MES1920005.1"/>
    </source>
</evidence>
<evidence type="ECO:0000313" key="5">
    <source>
        <dbReference type="Proteomes" id="UP001439008"/>
    </source>
</evidence>
<dbReference type="PANTHER" id="PTHR46435:SF1">
    <property type="entry name" value="E3 UBIQUITIN-PROTEIN LIGASE HECTD4-RELATED"/>
    <property type="match status" value="1"/>
</dbReference>
<evidence type="ECO:0000256" key="2">
    <source>
        <dbReference type="PROSITE-ProRule" id="PRU00104"/>
    </source>
</evidence>
<gene>
    <name evidence="4" type="ORF">MHBO_001735</name>
</gene>
<dbReference type="InterPro" id="IPR043366">
    <property type="entry name" value="HECTD4"/>
</dbReference>
<name>A0ABV2AK06_9EUKA</name>
<dbReference type="PROSITE" id="PS50237">
    <property type="entry name" value="HECT"/>
    <property type="match status" value="1"/>
</dbReference>
<proteinExistence type="predicted"/>
<dbReference type="Gene3D" id="3.90.1750.10">
    <property type="entry name" value="Hect, E3 ligase catalytic domains"/>
    <property type="match status" value="1"/>
</dbReference>
<dbReference type="InterPro" id="IPR000569">
    <property type="entry name" value="HECT_dom"/>
</dbReference>
<dbReference type="Pfam" id="PF00632">
    <property type="entry name" value="HECT"/>
    <property type="match status" value="1"/>
</dbReference>
<dbReference type="PANTHER" id="PTHR46435">
    <property type="entry name" value="E3 UBIQUITIN-PROTEIN LIGASE HECTD4-RELATED"/>
    <property type="match status" value="1"/>
</dbReference>
<dbReference type="Proteomes" id="UP001439008">
    <property type="component" value="Unassembled WGS sequence"/>
</dbReference>
<feature type="domain" description="HECT" evidence="3">
    <location>
        <begin position="498"/>
        <end position="709"/>
    </location>
</feature>
<sequence length="709" mass="81945">MHWYLALSGFEIYGQLTGKDLEIMQKPQETNRMAFVELSFNNETKRKQLEERLLSIDFRKVLSDIYGKPIEVAPTYPEIMNEKDDFENNFMRLKLLEMSGAPKKRFFGAIFSIFVGKDFGSENDENGAFFGKLWLEIERFGRKVEKQNVELEKNKLEEESKNVYEYFREQFNNSSPQVKISLCQMIVESLSFKIDQKNNLKTVKKRKRNNSDEKKLKTNEKAVKKILPFWEFVSSDNWILPQKSKINLGEVLSIFSSHPLPDEDRFTSFVASLSSLCDENGDFEIVLLIAEICKFSSENPIDIINWLKSMQIDLNFDSDILCSADNLSELLENEQIQNIGDGFIEFSELISEARGEFSPLFLNPSQISVEKEITTKMKQPILRKLGQIESKLIRLQFVLLKIFNKLLADSLQFINLHRDKEKTSLAGMIALCKRYVFKVVKIDFIDSVMSLTAIAQTNLPVVSINRLAIAEKSNSDTEINFSRDTHFGIAMRQLGDVKESHLRPQKPQGTEPYIAFEVSYKDQHVVGTAGPYRQFFSEISEELISKECNAFVPIDKLENRAKMLFVVNPDATSPADCKMFEMIGVFTGCCIRTEAKLSLNLADIFWKLLCGDTIELKDLIHVDSQLYLRLKSSKESKKDEFEKEELTNLLAEHRIEYSSEVTYENRREIISLIVSALLRRTKRQMRFVSRGIEKVVPIQILRILTWEEL</sequence>
<feature type="non-terminal residue" evidence="4">
    <location>
        <position position="709"/>
    </location>
</feature>
<dbReference type="EMBL" id="JBDODL010000475">
    <property type="protein sequence ID" value="MES1920005.1"/>
    <property type="molecule type" value="Genomic_DNA"/>
</dbReference>
<evidence type="ECO:0000259" key="3">
    <source>
        <dbReference type="PROSITE" id="PS50237"/>
    </source>
</evidence>
<dbReference type="Gene3D" id="3.30.2160.10">
    <property type="entry name" value="Hect, E3 ligase catalytic domain"/>
    <property type="match status" value="1"/>
</dbReference>
<evidence type="ECO:0000256" key="1">
    <source>
        <dbReference type="ARBA" id="ARBA00022786"/>
    </source>
</evidence>
<dbReference type="SUPFAM" id="SSF56204">
    <property type="entry name" value="Hect, E3 ligase catalytic domain"/>
    <property type="match status" value="1"/>
</dbReference>
<dbReference type="InterPro" id="IPR035983">
    <property type="entry name" value="Hect_E3_ubiquitin_ligase"/>
</dbReference>
<organism evidence="4 5">
    <name type="scientific">Bonamia ostreae</name>
    <dbReference type="NCBI Taxonomy" id="126728"/>
    <lineage>
        <taxon>Eukaryota</taxon>
        <taxon>Sar</taxon>
        <taxon>Rhizaria</taxon>
        <taxon>Endomyxa</taxon>
        <taxon>Ascetosporea</taxon>
        <taxon>Haplosporida</taxon>
        <taxon>Bonamia</taxon>
    </lineage>
</organism>
<reference evidence="4 5" key="1">
    <citation type="journal article" date="2024" name="BMC Biol.">
        <title>Comparative genomics of Ascetosporea gives new insight into the evolutionary basis for animal parasitism in Rhizaria.</title>
        <authorList>
            <person name="Hiltunen Thoren M."/>
            <person name="Onut-Brannstrom I."/>
            <person name="Alfjorden A."/>
            <person name="Peckova H."/>
            <person name="Swords F."/>
            <person name="Hooper C."/>
            <person name="Holzer A.S."/>
            <person name="Bass D."/>
            <person name="Burki F."/>
        </authorList>
    </citation>
    <scope>NUCLEOTIDE SEQUENCE [LARGE SCALE GENOMIC DNA]</scope>
    <source>
        <strain evidence="4">20-A016</strain>
    </source>
</reference>
<comment type="caution">
    <text evidence="4">The sequence shown here is derived from an EMBL/GenBank/DDBJ whole genome shotgun (WGS) entry which is preliminary data.</text>
</comment>
<accession>A0ABV2AK06</accession>
<comment type="caution">
    <text evidence="2">Lacks conserved residue(s) required for the propagation of feature annotation.</text>
</comment>